<evidence type="ECO:0000313" key="2">
    <source>
        <dbReference type="Proteomes" id="UP000800038"/>
    </source>
</evidence>
<sequence length="463" mass="53847">STRSPKNPSNRLWIQEQQRRVFLRQLRQWSLGYDSSPYFQGKIGLLPPDPRSREEIGLGKSVSCILTDTTFTDARKRIVVRLFPPHTGTMDEVPRSKRRERHDYMDPFDTRLRSHGYHRDASSIEGFEFYQPSQSTSNPPNSYYKLVIRIGSGWLSARDYLSKLYFTHLLARKPSLRNPYLHTVDRIFTTRSQLLGPPPSPKDSVTIQPLFHPFLRLPPELQEMILRTASGLIKNYNLCADPHLYAQPKPSPDQQVPISLSTMFQISHAISRTMVPYTYRATTFHFSLTGFTNFLWQSGPGNRVEIRRLTFHYGRLALLHCLRWFAPDPVFDLLQPPVLTNPRALQYFWRCQIRDLAREVNLRCLTIDVKGVPSEDVNMVVRILKNAFGSVEHVRFVETNDDGSAQTVMGIQSEGLGEKNWRELCTRYFERHRLHQYFSRADLMRVSTGEFQRLMDGDMAFFD</sequence>
<dbReference type="Proteomes" id="UP000800038">
    <property type="component" value="Unassembled WGS sequence"/>
</dbReference>
<proteinExistence type="predicted"/>
<evidence type="ECO:0000313" key="1">
    <source>
        <dbReference type="EMBL" id="KAF1940508.1"/>
    </source>
</evidence>
<dbReference type="AlphaFoldDB" id="A0A6A5SLJ5"/>
<dbReference type="EMBL" id="ML976062">
    <property type="protein sequence ID" value="KAF1940508.1"/>
    <property type="molecule type" value="Genomic_DNA"/>
</dbReference>
<evidence type="ECO:0008006" key="3">
    <source>
        <dbReference type="Google" id="ProtNLM"/>
    </source>
</evidence>
<gene>
    <name evidence="1" type="ORF">EJ02DRAFT_314059</name>
</gene>
<protein>
    <recommendedName>
        <fullName evidence="3">F-box domain-containing protein</fullName>
    </recommendedName>
</protein>
<keyword evidence="2" id="KW-1185">Reference proteome</keyword>
<organism evidence="1 2">
    <name type="scientific">Clathrospora elynae</name>
    <dbReference type="NCBI Taxonomy" id="706981"/>
    <lineage>
        <taxon>Eukaryota</taxon>
        <taxon>Fungi</taxon>
        <taxon>Dikarya</taxon>
        <taxon>Ascomycota</taxon>
        <taxon>Pezizomycotina</taxon>
        <taxon>Dothideomycetes</taxon>
        <taxon>Pleosporomycetidae</taxon>
        <taxon>Pleosporales</taxon>
        <taxon>Diademaceae</taxon>
        <taxon>Clathrospora</taxon>
    </lineage>
</organism>
<feature type="non-terminal residue" evidence="1">
    <location>
        <position position="463"/>
    </location>
</feature>
<reference evidence="1" key="1">
    <citation type="journal article" date="2020" name="Stud. Mycol.">
        <title>101 Dothideomycetes genomes: a test case for predicting lifestyles and emergence of pathogens.</title>
        <authorList>
            <person name="Haridas S."/>
            <person name="Albert R."/>
            <person name="Binder M."/>
            <person name="Bloem J."/>
            <person name="Labutti K."/>
            <person name="Salamov A."/>
            <person name="Andreopoulos B."/>
            <person name="Baker S."/>
            <person name="Barry K."/>
            <person name="Bills G."/>
            <person name="Bluhm B."/>
            <person name="Cannon C."/>
            <person name="Castanera R."/>
            <person name="Culley D."/>
            <person name="Daum C."/>
            <person name="Ezra D."/>
            <person name="Gonzalez J."/>
            <person name="Henrissat B."/>
            <person name="Kuo A."/>
            <person name="Liang C."/>
            <person name="Lipzen A."/>
            <person name="Lutzoni F."/>
            <person name="Magnuson J."/>
            <person name="Mondo S."/>
            <person name="Nolan M."/>
            <person name="Ohm R."/>
            <person name="Pangilinan J."/>
            <person name="Park H.-J."/>
            <person name="Ramirez L."/>
            <person name="Alfaro M."/>
            <person name="Sun H."/>
            <person name="Tritt A."/>
            <person name="Yoshinaga Y."/>
            <person name="Zwiers L.-H."/>
            <person name="Turgeon B."/>
            <person name="Goodwin S."/>
            <person name="Spatafora J."/>
            <person name="Crous P."/>
            <person name="Grigoriev I."/>
        </authorList>
    </citation>
    <scope>NUCLEOTIDE SEQUENCE</scope>
    <source>
        <strain evidence="1">CBS 161.51</strain>
    </source>
</reference>
<feature type="non-terminal residue" evidence="1">
    <location>
        <position position="1"/>
    </location>
</feature>
<name>A0A6A5SLJ5_9PLEO</name>
<dbReference type="OrthoDB" id="3796222at2759"/>
<accession>A0A6A5SLJ5</accession>